<dbReference type="InterPro" id="IPR032466">
    <property type="entry name" value="Metal_Hydrolase"/>
</dbReference>
<proteinExistence type="predicted"/>
<dbReference type="KEGG" id="abac:LuPra_00818"/>
<sequence>MLLATALLSGCRPEAPEAPDLIVLNGKVWTGDGNRPEAEAIAIRNGRIVTVANSDVVRAMASAATRIIDVQGRRVVPGFNDAHWHLPLRQTADLTGAGTADEIVRRLKTFATGPADAWVLGDGWGPSDFPGLQPHRRHLDAAFPDRPVLITDRDGHQVLVNGRTLALAGITRDTPNPQNGRIGRDAKGEATGLLQEAAMSLVQRLLPPVSPDDADRAVLATLQKAATYGLTSVQDASASDPAGQRVAAYERAGRAGTLPIRVRVAMPFEMNVTPERLAELVRLRDEHRDRWLSFGIVKGVLDGTVDGHTAAMLAPYADRPNESGLPMWDQAALNAAVVAYDQAGLQIELHAVGDRAIRMALDAFARARSVNGTSERRHRIEHAELPSPEDLPRFRSLGVIASTQAMFASPDAITLTSFAPALGPERASRVDAFARFDDARIVQAFGSDYPVFTMEVMRGIHAAVTRQLPDGTPPGGWYPANRISVAAALRHFTVDAAFASREDQEKGALAPGRMADLVVLSEDVFAIPPERLWAVKATLTVVGGRVQWDGKREE</sequence>
<evidence type="ECO:0000259" key="1">
    <source>
        <dbReference type="Pfam" id="PF07969"/>
    </source>
</evidence>
<dbReference type="Gene3D" id="2.30.40.10">
    <property type="entry name" value="Urease, subunit C, domain 1"/>
    <property type="match status" value="1"/>
</dbReference>
<dbReference type="InterPro" id="IPR011059">
    <property type="entry name" value="Metal-dep_hydrolase_composite"/>
</dbReference>
<reference evidence="3" key="2">
    <citation type="submission" date="2016-04" db="EMBL/GenBank/DDBJ databases">
        <title>First Complete Genome Sequence of a Subdivision 6 Acidobacterium.</title>
        <authorList>
            <person name="Huang S."/>
            <person name="Vieira S."/>
            <person name="Bunk B."/>
            <person name="Riedel T."/>
            <person name="Sproeer C."/>
            <person name="Overmann J."/>
        </authorList>
    </citation>
    <scope>NUCLEOTIDE SEQUENCE [LARGE SCALE GENOMIC DNA]</scope>
    <source>
        <strain evidence="3">DSM 100886 HEG_-6_39</strain>
    </source>
</reference>
<dbReference type="GO" id="GO:0016810">
    <property type="term" value="F:hydrolase activity, acting on carbon-nitrogen (but not peptide) bonds"/>
    <property type="evidence" value="ECO:0007669"/>
    <property type="project" value="InterPro"/>
</dbReference>
<dbReference type="Gene3D" id="3.10.310.70">
    <property type="match status" value="1"/>
</dbReference>
<dbReference type="EC" id="3.5.1.91" evidence="2"/>
<dbReference type="PANTHER" id="PTHR22642:SF2">
    <property type="entry name" value="PROTEIN LONG AFTER FAR-RED 3"/>
    <property type="match status" value="1"/>
</dbReference>
<organism evidence="2 3">
    <name type="scientific">Luteitalea pratensis</name>
    <dbReference type="NCBI Taxonomy" id="1855912"/>
    <lineage>
        <taxon>Bacteria</taxon>
        <taxon>Pseudomonadati</taxon>
        <taxon>Acidobacteriota</taxon>
        <taxon>Vicinamibacteria</taxon>
        <taxon>Vicinamibacterales</taxon>
        <taxon>Vicinamibacteraceae</taxon>
        <taxon>Luteitalea</taxon>
    </lineage>
</organism>
<accession>A0A143PIP9</accession>
<dbReference type="InterPro" id="IPR013108">
    <property type="entry name" value="Amidohydro_3"/>
</dbReference>
<dbReference type="InterPro" id="IPR033932">
    <property type="entry name" value="YtcJ-like"/>
</dbReference>
<dbReference type="PANTHER" id="PTHR22642">
    <property type="entry name" value="IMIDAZOLONEPROPIONASE"/>
    <property type="match status" value="1"/>
</dbReference>
<dbReference type="EMBL" id="CP015136">
    <property type="protein sequence ID" value="AMY07644.1"/>
    <property type="molecule type" value="Genomic_DNA"/>
</dbReference>
<name>A0A143PIP9_LUTPR</name>
<feature type="domain" description="Amidohydrolase 3" evidence="1">
    <location>
        <begin position="66"/>
        <end position="546"/>
    </location>
</feature>
<dbReference type="AlphaFoldDB" id="A0A143PIP9"/>
<gene>
    <name evidence="2" type="primary">nfdA_2</name>
    <name evidence="2" type="ORF">LuPra_00818</name>
</gene>
<dbReference type="Proteomes" id="UP000076079">
    <property type="component" value="Chromosome"/>
</dbReference>
<reference evidence="2 3" key="1">
    <citation type="journal article" date="2016" name="Genome Announc.">
        <title>First Complete Genome Sequence of a Subdivision 6 Acidobacterium Strain.</title>
        <authorList>
            <person name="Huang S."/>
            <person name="Vieira S."/>
            <person name="Bunk B."/>
            <person name="Riedel T."/>
            <person name="Sproer C."/>
            <person name="Overmann J."/>
        </authorList>
    </citation>
    <scope>NUCLEOTIDE SEQUENCE [LARGE SCALE GENOMIC DNA]</scope>
    <source>
        <strain evidence="3">DSM 100886 HEG_-6_39</strain>
    </source>
</reference>
<dbReference type="Gene3D" id="3.20.20.140">
    <property type="entry name" value="Metal-dependent hydrolases"/>
    <property type="match status" value="1"/>
</dbReference>
<keyword evidence="2" id="KW-0378">Hydrolase</keyword>
<evidence type="ECO:0000313" key="3">
    <source>
        <dbReference type="Proteomes" id="UP000076079"/>
    </source>
</evidence>
<keyword evidence="3" id="KW-1185">Reference proteome</keyword>
<dbReference type="CDD" id="cd01300">
    <property type="entry name" value="YtcJ_like"/>
    <property type="match status" value="1"/>
</dbReference>
<evidence type="ECO:0000313" key="2">
    <source>
        <dbReference type="EMBL" id="AMY07644.1"/>
    </source>
</evidence>
<dbReference type="SUPFAM" id="SSF51338">
    <property type="entry name" value="Composite domain of metallo-dependent hydrolases"/>
    <property type="match status" value="1"/>
</dbReference>
<protein>
    <submittedName>
        <fullName evidence="2">N-substituted formamide deformylase</fullName>
        <ecNumber evidence="2">3.5.1.91</ecNumber>
    </submittedName>
</protein>
<dbReference type="Pfam" id="PF07969">
    <property type="entry name" value="Amidohydro_3"/>
    <property type="match status" value="1"/>
</dbReference>
<dbReference type="SUPFAM" id="SSF51556">
    <property type="entry name" value="Metallo-dependent hydrolases"/>
    <property type="match status" value="1"/>
</dbReference>